<evidence type="ECO:0008006" key="3">
    <source>
        <dbReference type="Google" id="ProtNLM"/>
    </source>
</evidence>
<organism evidence="1 2">
    <name type="scientific">Candidatus Obscuribacter phosphatis</name>
    <dbReference type="NCBI Taxonomy" id="1906157"/>
    <lineage>
        <taxon>Bacteria</taxon>
        <taxon>Bacillati</taxon>
        <taxon>Candidatus Melainabacteria</taxon>
        <taxon>Candidatus Obscuribacterales</taxon>
        <taxon>Candidatus Obscuribacteraceae</taxon>
        <taxon>Candidatus Obscuribacter</taxon>
    </lineage>
</organism>
<sequence>MRGFSLFLLVSSMIIVVSFDLAEAKNKKVVKPQVMPASFKQAVQEFGQQHYGPAAALFEKADQSGYCNDQSHYYLALCYHNLNQTQRAMQHYSWVASYSKNPNMRYQAQVGYAQVAQYASHRTYAGAGPSSGFSAFSGGGGGG</sequence>
<comment type="caution">
    <text evidence="1">The sequence shown here is derived from an EMBL/GenBank/DDBJ whole genome shotgun (WGS) entry which is preliminary data.</text>
</comment>
<dbReference type="Proteomes" id="UP000664277">
    <property type="component" value="Unassembled WGS sequence"/>
</dbReference>
<name>A0A8J7TKK3_9BACT</name>
<accession>A0A8J7TKK3</accession>
<dbReference type="SUPFAM" id="SSF48452">
    <property type="entry name" value="TPR-like"/>
    <property type="match status" value="1"/>
</dbReference>
<evidence type="ECO:0000313" key="1">
    <source>
        <dbReference type="EMBL" id="MBN8658835.1"/>
    </source>
</evidence>
<reference evidence="1" key="1">
    <citation type="submission" date="2021-02" db="EMBL/GenBank/DDBJ databases">
        <title>Genome-Resolved Metagenomics of a Microbial Community Performing Photosynthetic Biological Nutrient Removal.</title>
        <authorList>
            <person name="Mcdaniel E.A."/>
        </authorList>
    </citation>
    <scope>NUCLEOTIDE SEQUENCE</scope>
    <source>
        <strain evidence="1">UWPOB_OBS1</strain>
    </source>
</reference>
<gene>
    <name evidence="1" type="ORF">J0M35_00615</name>
</gene>
<dbReference type="EMBL" id="JAFLCK010000001">
    <property type="protein sequence ID" value="MBN8658835.1"/>
    <property type="molecule type" value="Genomic_DNA"/>
</dbReference>
<dbReference type="Gene3D" id="1.25.40.10">
    <property type="entry name" value="Tetratricopeptide repeat domain"/>
    <property type="match status" value="1"/>
</dbReference>
<dbReference type="AlphaFoldDB" id="A0A8J7TKK3"/>
<proteinExistence type="predicted"/>
<protein>
    <recommendedName>
        <fullName evidence="3">Tetratricopeptide repeat protein</fullName>
    </recommendedName>
</protein>
<dbReference type="InterPro" id="IPR011990">
    <property type="entry name" value="TPR-like_helical_dom_sf"/>
</dbReference>
<evidence type="ECO:0000313" key="2">
    <source>
        <dbReference type="Proteomes" id="UP000664277"/>
    </source>
</evidence>